<dbReference type="SUPFAM" id="SSF51366">
    <property type="entry name" value="Ribulose-phoshate binding barrel"/>
    <property type="match status" value="1"/>
</dbReference>
<reference evidence="2" key="1">
    <citation type="submission" date="2023-01" db="EMBL/GenBank/DDBJ databases">
        <title>Oxazolidinone resistance genes in florfenicol resistant enterococci from beef cattle and veal calves at slaughter.</title>
        <authorList>
            <person name="Biggel M."/>
        </authorList>
    </citation>
    <scope>NUCLEOTIDE SEQUENCE</scope>
    <source>
        <strain evidence="2">K204-1</strain>
    </source>
</reference>
<organism evidence="2 3">
    <name type="scientific">Vagococcus lutrae</name>
    <dbReference type="NCBI Taxonomy" id="81947"/>
    <lineage>
        <taxon>Bacteria</taxon>
        <taxon>Bacillati</taxon>
        <taxon>Bacillota</taxon>
        <taxon>Bacilli</taxon>
        <taxon>Lactobacillales</taxon>
        <taxon>Enterococcaceae</taxon>
        <taxon>Vagococcus</taxon>
    </lineage>
</organism>
<evidence type="ECO:0000313" key="3">
    <source>
        <dbReference type="Proteomes" id="UP001179600"/>
    </source>
</evidence>
<dbReference type="InterPro" id="IPR011060">
    <property type="entry name" value="RibuloseP-bd_barrel"/>
</dbReference>
<dbReference type="Pfam" id="PF25509">
    <property type="entry name" value="DUF7916"/>
    <property type="match status" value="1"/>
</dbReference>
<dbReference type="Proteomes" id="UP001179600">
    <property type="component" value="Chromosome"/>
</dbReference>
<proteinExistence type="predicted"/>
<dbReference type="RefSeq" id="WP_202585558.1">
    <property type="nucleotide sequence ID" value="NZ_BKBT01000021.1"/>
</dbReference>
<sequence length="296" mass="31450">MKRLISSTASEIKRMSATELFQSIKASEGRTVVCENINHAQAMWPLTNAEVSVSFGGDMILLNGMDVLQPHVAGVDSETDVIARLKELSGAPIGVNLEPVAGEAALMESQIAIASGRKAVKETFEEASRLGFDFICLTGNPGTGVTNVEIEKAIRVAKASFDGLIIAGKMHSSGVDEPVISQTAIDQFITAGADIILLPCPGTVPGIREQEVYEACQQIKAAGKLSMSSIGTSQETSDEATIRELALASKRCGVDLQHIGDAGFGGMPTPENIMALSIAIRGKRHTYYRMSQSIVR</sequence>
<name>A0AAE9XH09_9ENTE</name>
<evidence type="ECO:0000313" key="2">
    <source>
        <dbReference type="EMBL" id="WCG23232.1"/>
    </source>
</evidence>
<evidence type="ECO:0000259" key="1">
    <source>
        <dbReference type="Pfam" id="PF25509"/>
    </source>
</evidence>
<feature type="domain" description="DUF7916" evidence="1">
    <location>
        <begin position="5"/>
        <end position="296"/>
    </location>
</feature>
<dbReference type="AlphaFoldDB" id="A0AAE9XH09"/>
<dbReference type="InterPro" id="IPR057238">
    <property type="entry name" value="DUF7916"/>
</dbReference>
<accession>A0AAE9XH09</accession>
<dbReference type="GO" id="GO:0016787">
    <property type="term" value="F:hydrolase activity"/>
    <property type="evidence" value="ECO:0007669"/>
    <property type="project" value="UniProtKB-KW"/>
</dbReference>
<dbReference type="EMBL" id="CP116507">
    <property type="protein sequence ID" value="WCG23232.1"/>
    <property type="molecule type" value="Genomic_DNA"/>
</dbReference>
<gene>
    <name evidence="2" type="ORF">PML95_03040</name>
</gene>
<keyword evidence="2" id="KW-0378">Hydrolase</keyword>
<protein>
    <submittedName>
        <fullName evidence="2">Haloacid dehalogenase-like hydrolase</fullName>
    </submittedName>
</protein>